<dbReference type="Gene3D" id="3.30.70.3290">
    <property type="match status" value="1"/>
</dbReference>
<keyword evidence="5" id="KW-1185">Reference proteome</keyword>
<evidence type="ECO:0000313" key="4">
    <source>
        <dbReference type="EMBL" id="BCB84350.1"/>
    </source>
</evidence>
<feature type="domain" description="Malonyl-CoA:ACP transacylase (MAT)" evidence="3">
    <location>
        <begin position="69"/>
        <end position="281"/>
    </location>
</feature>
<dbReference type="SUPFAM" id="SSF55048">
    <property type="entry name" value="Probable ACP-binding domain of malonyl-CoA ACP transacylase"/>
    <property type="match status" value="1"/>
</dbReference>
<dbReference type="SMART" id="SM00827">
    <property type="entry name" value="PKS_AT"/>
    <property type="match status" value="1"/>
</dbReference>
<dbReference type="GO" id="GO:0006633">
    <property type="term" value="P:fatty acid biosynthetic process"/>
    <property type="evidence" value="ECO:0007669"/>
    <property type="project" value="TreeGrafter"/>
</dbReference>
<reference evidence="4 5" key="2">
    <citation type="submission" date="2020-03" db="EMBL/GenBank/DDBJ databases">
        <authorList>
            <person name="Ichikawa N."/>
            <person name="Kimura A."/>
            <person name="Kitahashi Y."/>
            <person name="Uohara A."/>
        </authorList>
    </citation>
    <scope>NUCLEOTIDE SEQUENCE [LARGE SCALE GENOMIC DNA]</scope>
    <source>
        <strain evidence="4 5">NBRC 105367</strain>
    </source>
</reference>
<proteinExistence type="predicted"/>
<protein>
    <recommendedName>
        <fullName evidence="3">Malonyl-CoA:ACP transacylase (MAT) domain-containing protein</fullName>
    </recommendedName>
</protein>
<dbReference type="InterPro" id="IPR001227">
    <property type="entry name" value="Ac_transferase_dom_sf"/>
</dbReference>
<keyword evidence="1" id="KW-0808">Transferase</keyword>
<dbReference type="Gene3D" id="3.40.366.10">
    <property type="entry name" value="Malonyl-Coenzyme A Acyl Carrier Protein, domain 2"/>
    <property type="match status" value="1"/>
</dbReference>
<dbReference type="InterPro" id="IPR014043">
    <property type="entry name" value="Acyl_transferase_dom"/>
</dbReference>
<sequence>MPWPVSAKSDAALGAQIERLRDLDLPPADVGLSLTGRALFEHRAVLLATDDGVTEVARGTARPGSLAMLFSGQGSQRLGMGRDLYSRFPVFASALDEVLSQLDPGVREVMWGSDLDVLERTGWAQPALFAVEVALYRLVSSFGVVPERVAGHSVGEVAAAYVAGVFSLEDACRLVSVRASLMEALPAGGVMVALRAAEADVLPLLGEGVSVAAVNGPSSVVIAGDEAAVVAVAARFGKWTRLRVSHAFHSPLMEPMLDEFRVVVGSLSFAEPRIPVVASGM</sequence>
<dbReference type="PANTHER" id="PTHR43775">
    <property type="entry name" value="FATTY ACID SYNTHASE"/>
    <property type="match status" value="1"/>
</dbReference>
<dbReference type="GO" id="GO:0004312">
    <property type="term" value="F:fatty acid synthase activity"/>
    <property type="evidence" value="ECO:0007669"/>
    <property type="project" value="TreeGrafter"/>
</dbReference>
<accession>A0A6F8YE64</accession>
<dbReference type="Pfam" id="PF00698">
    <property type="entry name" value="Acyl_transf_1"/>
    <property type="match status" value="1"/>
</dbReference>
<dbReference type="PANTHER" id="PTHR43775:SF51">
    <property type="entry name" value="INACTIVE PHENOLPHTHIOCEROL SYNTHESIS POLYKETIDE SYNTHASE TYPE I PKS1-RELATED"/>
    <property type="match status" value="1"/>
</dbReference>
<evidence type="ECO:0000256" key="2">
    <source>
        <dbReference type="ARBA" id="ARBA00023315"/>
    </source>
</evidence>
<evidence type="ECO:0000259" key="3">
    <source>
        <dbReference type="SMART" id="SM00827"/>
    </source>
</evidence>
<reference evidence="4 5" key="1">
    <citation type="submission" date="2020-03" db="EMBL/GenBank/DDBJ databases">
        <title>Whole genome shotgun sequence of Phytohabitans suffuscus NBRC 105367.</title>
        <authorList>
            <person name="Komaki H."/>
            <person name="Tamura T."/>
        </authorList>
    </citation>
    <scope>NUCLEOTIDE SEQUENCE [LARGE SCALE GENOMIC DNA]</scope>
    <source>
        <strain evidence="4 5">NBRC 105367</strain>
    </source>
</reference>
<dbReference type="InterPro" id="IPR016036">
    <property type="entry name" value="Malonyl_transacylase_ACP-bd"/>
</dbReference>
<dbReference type="InterPro" id="IPR016035">
    <property type="entry name" value="Acyl_Trfase/lysoPLipase"/>
</dbReference>
<gene>
    <name evidence="4" type="ORF">Psuf_016630</name>
</gene>
<dbReference type="InterPro" id="IPR050091">
    <property type="entry name" value="PKS_NRPS_Biosynth_Enz"/>
</dbReference>
<dbReference type="Proteomes" id="UP000503011">
    <property type="component" value="Chromosome"/>
</dbReference>
<organism evidence="4 5">
    <name type="scientific">Phytohabitans suffuscus</name>
    <dbReference type="NCBI Taxonomy" id="624315"/>
    <lineage>
        <taxon>Bacteria</taxon>
        <taxon>Bacillati</taxon>
        <taxon>Actinomycetota</taxon>
        <taxon>Actinomycetes</taxon>
        <taxon>Micromonosporales</taxon>
        <taxon>Micromonosporaceae</taxon>
    </lineage>
</organism>
<evidence type="ECO:0000256" key="1">
    <source>
        <dbReference type="ARBA" id="ARBA00022679"/>
    </source>
</evidence>
<dbReference type="AlphaFoldDB" id="A0A6F8YE64"/>
<keyword evidence="2" id="KW-0012">Acyltransferase</keyword>
<dbReference type="KEGG" id="psuu:Psuf_016630"/>
<name>A0A6F8YE64_9ACTN</name>
<dbReference type="SUPFAM" id="SSF52151">
    <property type="entry name" value="FabD/lysophospholipase-like"/>
    <property type="match status" value="1"/>
</dbReference>
<dbReference type="EMBL" id="AP022871">
    <property type="protein sequence ID" value="BCB84350.1"/>
    <property type="molecule type" value="Genomic_DNA"/>
</dbReference>
<evidence type="ECO:0000313" key="5">
    <source>
        <dbReference type="Proteomes" id="UP000503011"/>
    </source>
</evidence>